<proteinExistence type="predicted"/>
<evidence type="ECO:0000256" key="1">
    <source>
        <dbReference type="SAM" id="Coils"/>
    </source>
</evidence>
<feature type="coiled-coil region" evidence="1">
    <location>
        <begin position="13"/>
        <end position="40"/>
    </location>
</feature>
<keyword evidence="1" id="KW-0175">Coiled coil</keyword>
<accession>A0A699S716</accession>
<comment type="caution">
    <text evidence="2">The sequence shown here is derived from an EMBL/GenBank/DDBJ whole genome shotgun (WGS) entry which is preliminary data.</text>
</comment>
<gene>
    <name evidence="2" type="ORF">Tci_865033</name>
</gene>
<protein>
    <submittedName>
        <fullName evidence="2">Uncharacterized protein</fullName>
    </submittedName>
</protein>
<dbReference type="AlphaFoldDB" id="A0A699S716"/>
<reference evidence="2" key="1">
    <citation type="journal article" date="2019" name="Sci. Rep.">
        <title>Draft genome of Tanacetum cinerariifolium, the natural source of mosquito coil.</title>
        <authorList>
            <person name="Yamashiro T."/>
            <person name="Shiraishi A."/>
            <person name="Satake H."/>
            <person name="Nakayama K."/>
        </authorList>
    </citation>
    <scope>NUCLEOTIDE SEQUENCE</scope>
</reference>
<sequence length="151" mass="17196">MLKGHIIVAGVELNKVKRQLNNARVENLDLETQVKRLEEQSRASGLPANKGEVARRHDEEVAVLKGRIAKLVAEVKHVNDDLAVIAKSTSNNHDRVVFYKAKIKKLMENLPLLFNHLLCYIEFSYAFALVHKKTMSLGAHNLYVKNREKFP</sequence>
<evidence type="ECO:0000313" key="2">
    <source>
        <dbReference type="EMBL" id="GFC93063.1"/>
    </source>
</evidence>
<organism evidence="2">
    <name type="scientific">Tanacetum cinerariifolium</name>
    <name type="common">Dalmatian daisy</name>
    <name type="synonym">Chrysanthemum cinerariifolium</name>
    <dbReference type="NCBI Taxonomy" id="118510"/>
    <lineage>
        <taxon>Eukaryota</taxon>
        <taxon>Viridiplantae</taxon>
        <taxon>Streptophyta</taxon>
        <taxon>Embryophyta</taxon>
        <taxon>Tracheophyta</taxon>
        <taxon>Spermatophyta</taxon>
        <taxon>Magnoliopsida</taxon>
        <taxon>eudicotyledons</taxon>
        <taxon>Gunneridae</taxon>
        <taxon>Pentapetalae</taxon>
        <taxon>asterids</taxon>
        <taxon>campanulids</taxon>
        <taxon>Asterales</taxon>
        <taxon>Asteraceae</taxon>
        <taxon>Asteroideae</taxon>
        <taxon>Anthemideae</taxon>
        <taxon>Anthemidinae</taxon>
        <taxon>Tanacetum</taxon>
    </lineage>
</organism>
<dbReference type="EMBL" id="BKCJ011141034">
    <property type="protein sequence ID" value="GFC93063.1"/>
    <property type="molecule type" value="Genomic_DNA"/>
</dbReference>
<name>A0A699S716_TANCI</name>